<name>A0A1I8FS59_9PLAT</name>
<feature type="region of interest" description="Disordered" evidence="1">
    <location>
        <begin position="1"/>
        <end position="97"/>
    </location>
</feature>
<reference evidence="3" key="1">
    <citation type="submission" date="2016-11" db="UniProtKB">
        <authorList>
            <consortium name="WormBaseParasite"/>
        </authorList>
    </citation>
    <scope>IDENTIFICATION</scope>
</reference>
<evidence type="ECO:0000313" key="2">
    <source>
        <dbReference type="Proteomes" id="UP000095280"/>
    </source>
</evidence>
<feature type="compositionally biased region" description="Polar residues" evidence="1">
    <location>
        <begin position="1"/>
        <end position="13"/>
    </location>
</feature>
<organism evidence="2 3">
    <name type="scientific">Macrostomum lignano</name>
    <dbReference type="NCBI Taxonomy" id="282301"/>
    <lineage>
        <taxon>Eukaryota</taxon>
        <taxon>Metazoa</taxon>
        <taxon>Spiralia</taxon>
        <taxon>Lophotrochozoa</taxon>
        <taxon>Platyhelminthes</taxon>
        <taxon>Rhabditophora</taxon>
        <taxon>Macrostomorpha</taxon>
        <taxon>Macrostomida</taxon>
        <taxon>Macrostomidae</taxon>
        <taxon>Macrostomum</taxon>
    </lineage>
</organism>
<protein>
    <submittedName>
        <fullName evidence="3">Pecanex-like protein</fullName>
    </submittedName>
</protein>
<feature type="compositionally biased region" description="Basic residues" evidence="1">
    <location>
        <begin position="14"/>
        <end position="38"/>
    </location>
</feature>
<accession>A0A1I8FS59</accession>
<dbReference type="WBParaSite" id="maker-unitig_45106-snap-gene-0.2-mRNA-1">
    <property type="protein sequence ID" value="maker-unitig_45106-snap-gene-0.2-mRNA-1"/>
    <property type="gene ID" value="maker-unitig_45106-snap-gene-0.2"/>
</dbReference>
<sequence>RCPHSQQPLLATSRSRRRQVAGKSLGRHSRPQSRRCHHHGDNTDDFGPTATAGQNTERPGRIGSELFKLRRRPHLRPVSVGHGCESPQNVLQQQQQQ</sequence>
<dbReference type="AlphaFoldDB" id="A0A1I8FS59"/>
<evidence type="ECO:0000256" key="1">
    <source>
        <dbReference type="SAM" id="MobiDB-lite"/>
    </source>
</evidence>
<keyword evidence="2" id="KW-1185">Reference proteome</keyword>
<proteinExistence type="predicted"/>
<evidence type="ECO:0000313" key="3">
    <source>
        <dbReference type="WBParaSite" id="maker-unitig_45106-snap-gene-0.2-mRNA-1"/>
    </source>
</evidence>
<dbReference type="Proteomes" id="UP000095280">
    <property type="component" value="Unplaced"/>
</dbReference>